<dbReference type="GO" id="GO:0005730">
    <property type="term" value="C:nucleolus"/>
    <property type="evidence" value="ECO:0007669"/>
    <property type="project" value="TreeGrafter"/>
</dbReference>
<comment type="subcellular location">
    <subcellularLocation>
        <location evidence="1">Nucleus</location>
    </subcellularLocation>
</comment>
<accession>A0A8E0RS65</accession>
<proteinExistence type="inferred from homology"/>
<reference evidence="5" key="1">
    <citation type="submission" date="2019-05" db="EMBL/GenBank/DDBJ databases">
        <title>Annotation for the trematode Fasciolopsis buski.</title>
        <authorList>
            <person name="Choi Y.-J."/>
        </authorList>
    </citation>
    <scope>NUCLEOTIDE SEQUENCE</scope>
    <source>
        <strain evidence="5">HT</strain>
        <tissue evidence="5">Whole worm</tissue>
    </source>
</reference>
<comment type="similarity">
    <text evidence="2">Belongs to the NOC2 family.</text>
</comment>
<evidence type="ECO:0000256" key="2">
    <source>
        <dbReference type="ARBA" id="ARBA00005907"/>
    </source>
</evidence>
<dbReference type="EMBL" id="LUCM01008116">
    <property type="protein sequence ID" value="KAA0188930.1"/>
    <property type="molecule type" value="Genomic_DNA"/>
</dbReference>
<feature type="compositionally biased region" description="Basic and acidic residues" evidence="4">
    <location>
        <begin position="570"/>
        <end position="579"/>
    </location>
</feature>
<dbReference type="PANTHER" id="PTHR12687:SF4">
    <property type="entry name" value="NUCLEOLAR COMPLEX PROTEIN 2 HOMOLOG"/>
    <property type="match status" value="1"/>
</dbReference>
<keyword evidence="6" id="KW-1185">Reference proteome</keyword>
<evidence type="ECO:0000256" key="4">
    <source>
        <dbReference type="SAM" id="MobiDB-lite"/>
    </source>
</evidence>
<dbReference type="GO" id="GO:0030690">
    <property type="term" value="C:Noc1p-Noc2p complex"/>
    <property type="evidence" value="ECO:0007669"/>
    <property type="project" value="TreeGrafter"/>
</dbReference>
<dbReference type="OrthoDB" id="10266662at2759"/>
<dbReference type="GO" id="GO:0005654">
    <property type="term" value="C:nucleoplasm"/>
    <property type="evidence" value="ECO:0007669"/>
    <property type="project" value="TreeGrafter"/>
</dbReference>
<comment type="caution">
    <text evidence="5">The sequence shown here is derived from an EMBL/GenBank/DDBJ whole genome shotgun (WGS) entry which is preliminary data.</text>
</comment>
<name>A0A8E0RS65_9TREM</name>
<feature type="region of interest" description="Disordered" evidence="4">
    <location>
        <begin position="370"/>
        <end position="609"/>
    </location>
</feature>
<organism evidence="5 6">
    <name type="scientific">Fasciolopsis buskii</name>
    <dbReference type="NCBI Taxonomy" id="27845"/>
    <lineage>
        <taxon>Eukaryota</taxon>
        <taxon>Metazoa</taxon>
        <taxon>Spiralia</taxon>
        <taxon>Lophotrochozoa</taxon>
        <taxon>Platyhelminthes</taxon>
        <taxon>Trematoda</taxon>
        <taxon>Digenea</taxon>
        <taxon>Plagiorchiida</taxon>
        <taxon>Echinostomata</taxon>
        <taxon>Echinostomatoidea</taxon>
        <taxon>Fasciolidae</taxon>
        <taxon>Fasciolopsis</taxon>
    </lineage>
</organism>
<evidence type="ECO:0000256" key="1">
    <source>
        <dbReference type="ARBA" id="ARBA00004123"/>
    </source>
</evidence>
<dbReference type="PANTHER" id="PTHR12687">
    <property type="entry name" value="NUCLEOLAR COMPLEX 2 AND RAD4-RELATED"/>
    <property type="match status" value="1"/>
</dbReference>
<evidence type="ECO:0000256" key="3">
    <source>
        <dbReference type="ARBA" id="ARBA00023242"/>
    </source>
</evidence>
<gene>
    <name evidence="5" type="ORF">FBUS_09353</name>
</gene>
<dbReference type="GO" id="GO:0030691">
    <property type="term" value="C:Noc2p-Noc3p complex"/>
    <property type="evidence" value="ECO:0007669"/>
    <property type="project" value="TreeGrafter"/>
</dbReference>
<feature type="compositionally biased region" description="Acidic residues" evidence="4">
    <location>
        <begin position="496"/>
        <end position="526"/>
    </location>
</feature>
<evidence type="ECO:0000313" key="6">
    <source>
        <dbReference type="Proteomes" id="UP000728185"/>
    </source>
</evidence>
<dbReference type="Proteomes" id="UP000728185">
    <property type="component" value="Unassembled WGS sequence"/>
</dbReference>
<protein>
    <submittedName>
        <fullName evidence="5">Nucleolar complex protein 2</fullName>
    </submittedName>
</protein>
<feature type="compositionally biased region" description="Acidic residues" evidence="4">
    <location>
        <begin position="462"/>
        <end position="471"/>
    </location>
</feature>
<dbReference type="Pfam" id="PF03715">
    <property type="entry name" value="Noc2"/>
    <property type="match status" value="2"/>
</dbReference>
<dbReference type="InterPro" id="IPR005343">
    <property type="entry name" value="Noc2"/>
</dbReference>
<feature type="compositionally biased region" description="Acidic residues" evidence="4">
    <location>
        <begin position="398"/>
        <end position="414"/>
    </location>
</feature>
<feature type="compositionally biased region" description="Basic residues" evidence="4">
    <location>
        <begin position="587"/>
        <end position="609"/>
    </location>
</feature>
<feature type="compositionally biased region" description="Acidic residues" evidence="4">
    <location>
        <begin position="479"/>
        <end position="488"/>
    </location>
</feature>
<keyword evidence="3" id="KW-0539">Nucleus</keyword>
<sequence length="609" mass="68565">MLRPKLQKIYFKALDCNRACTSLCIKLMFMAYVKNCKFVLGSTLPHINFMRHSLLELLSKTLDETYIHAFAYIRQLAIGLRKAYTSHSKEDKQAVQNWQFVESLRLWAELVAIHAGSHQLLHSLVHPLVQIIVALVKLNPGERWIPLRFHCVEMLHILSGVPTLSETSVTDKCLSVDGQKSTSLTGHALAPARRVLVPSLPLLLDTFQLVNFNRRASSASKAPIDLRLLLHFSPSQRRETASLDAIISWLIDLLTEAAAIHANSVVFPEYALPMISALKQFVHTCRVPAFTRPAKALLAKVREHSDWMKNQRRRLNSLANSDELVQFESRLSVLDDQTKISPFWAFYVNHKQIRATELAHLTKCHQKDVLADDEQSSTQYPKDRKKSGKLSASRDSSEESGDSDDSDASYDIDDGITVTHVSKSKDKHKKSDNTNGVEKPQELTTSVPAISHSKGKPVKVDENDDDSDFDLEAALNEPEQNDDSDEAAPDQVTDFELSDSDADDGNEESDGDEDLSEDVDSGDLEDDYSRPKNSKQHNTTGNRTSKLRKPFSRARASDGSKSLPRKRKNEQKAAKRPPGEHPSQLAPKKRKRSEGKQHHRKLKPKEKKR</sequence>
<dbReference type="AlphaFoldDB" id="A0A8E0RS65"/>
<dbReference type="GO" id="GO:0042273">
    <property type="term" value="P:ribosomal large subunit biogenesis"/>
    <property type="evidence" value="ECO:0007669"/>
    <property type="project" value="TreeGrafter"/>
</dbReference>
<evidence type="ECO:0000313" key="5">
    <source>
        <dbReference type="EMBL" id="KAA0188930.1"/>
    </source>
</evidence>